<dbReference type="PANTHER" id="PTHR33546">
    <property type="entry name" value="LARGE, MULTIFUNCTIONAL SECRETED PROTEIN-RELATED"/>
    <property type="match status" value="1"/>
</dbReference>
<keyword evidence="3 4" id="KW-0408">Iron</keyword>
<proteinExistence type="predicted"/>
<gene>
    <name evidence="8" type="ORF">Poly51_25810</name>
</gene>
<dbReference type="InterPro" id="IPR011042">
    <property type="entry name" value="6-blade_b-propeller_TolB-like"/>
</dbReference>
<dbReference type="EMBL" id="SJPW01000003">
    <property type="protein sequence ID" value="TWU56664.1"/>
    <property type="molecule type" value="Genomic_DNA"/>
</dbReference>
<feature type="region of interest" description="Disordered" evidence="5">
    <location>
        <begin position="404"/>
        <end position="424"/>
    </location>
</feature>
<dbReference type="InterPro" id="IPR013427">
    <property type="entry name" value="Haem-bd_dom_put"/>
</dbReference>
<dbReference type="GO" id="GO:0009055">
    <property type="term" value="F:electron transfer activity"/>
    <property type="evidence" value="ECO:0007669"/>
    <property type="project" value="InterPro"/>
</dbReference>
<dbReference type="GO" id="GO:0020037">
    <property type="term" value="F:heme binding"/>
    <property type="evidence" value="ECO:0007669"/>
    <property type="project" value="InterPro"/>
</dbReference>
<accession>A0A5C6F853</accession>
<dbReference type="SUPFAM" id="SSF46626">
    <property type="entry name" value="Cytochrome c"/>
    <property type="match status" value="1"/>
</dbReference>
<dbReference type="PROSITE" id="PS51007">
    <property type="entry name" value="CYTC"/>
    <property type="match status" value="1"/>
</dbReference>
<dbReference type="Pfam" id="PF06439">
    <property type="entry name" value="3keto-disac_hyd"/>
    <property type="match status" value="1"/>
</dbReference>
<dbReference type="Proteomes" id="UP000318288">
    <property type="component" value="Unassembled WGS sequence"/>
</dbReference>
<dbReference type="Gene3D" id="2.60.120.560">
    <property type="entry name" value="Exo-inulinase, domain 1"/>
    <property type="match status" value="1"/>
</dbReference>
<feature type="chain" id="PRO_5022820635" evidence="6">
    <location>
        <begin position="20"/>
        <end position="1248"/>
    </location>
</feature>
<sequence length="1248" mass="135821" precursor="true">MNRLFLLLSMMISCVSMSAAETTFDVLFNGKNLDGWKGLAPFWSVRDGAIVGESTAENPIKTNTFLIWQGGDFGDFEFRCLVRFTGNNSGVQYRSGIVDKDNLALAGYQADLHPKQNYLGMMYGEKTGRGIIATGGQRVVIGDDGKPQVTDQLAPIEPTDGDHWNELRIVAVGNRMVHQINGVTTVDVTDDHVDAKMSGLLGLQLHQGPAMKAEFRSLLIRKLDGEDAAQTMANAVETTSLRTDDVVTSKASPRPTSNSRVEETPKPTWIWADEASNGQSVWFRHRFTVAGKVKNAQIYATCDNKIQVSINGKNIGASNAWEKPLTQDITAAIEKGENVIAVAGQNEGGIAAMVAKIVIEMADGKLQTVVSDGSWKISEQKADDWDAASFDDASWKTATTIRTIGGQPWGVPGSPNDAGDGSRPLDPRDIVVAPGFVVDRIYDVTDDQGSWVSLATDPKGRIYASDQQQAGLYRLTIREDAAPLVEKVSVGPLKDLSGAQGMVWADDSLWFHQSGGKLQRVRDSNGDDVLDTIEVISNSTEGGGEHGNHAVIRTEDGEALYLDGGNHAPLADHKSSRVPMWSEGLLLPRMWDARGHARGKLAPGGWVTRLDPNTHEQTVHSIGYRNQYDIALNRHGDLFAYDADMEWDLGLPWYRPTRICQATSGSDFGWRSGSGKWPTYYEDTLPPVVEIGPGSPTGMVSGGGTDFPTKYQDAIFALDWTYGTMYAIHLTEDGAGYRGEAEPFLYSSPLPLTDAVVGSDGSLYFAVGGRGTQSGLFRVRYVGNSRRDAPTANDPASTNARSQRRNLEAFHGIISDNAIATAWPFLASDDRFLRHAARIAIESQPVDRWADRVAGEPETQSRITASVALARMGNDSHQAKLVDGLLAMDAASLSTNQTLGLLRAYALAFSELGPPNDQQRSAVIKQLSPMLPSDDADVNTELIRVLTYLRDESLAAKAIELIQHRDAPELPPWFELAQRNSRYGSAVKQLIANHPPTRELGYAFMLRNLRQGWSMDARRAYFEFLNQAASASGGASYAGYLTRIRDEALATCSGTERKALEGLTGEDFNPKPDFAIVEPVGPGRKWTVESALGANRGSKDFQRGRSLFFSGKCAACHRLQGLGGDIGPDLTSVRNKFDEKYLVEAIIHPSKHISDQYGSSRVLTADGQVLTGLVVTKDNGDLTIYPIDENAKSVEVAADDIELVEESKISQMPEGLIDRFNGDEVKDLIGYIMAGGDADDGVYTKGKK</sequence>
<dbReference type="SUPFAM" id="SSF49785">
    <property type="entry name" value="Galactose-binding domain-like"/>
    <property type="match status" value="1"/>
</dbReference>
<dbReference type="RefSeq" id="WP_146457908.1">
    <property type="nucleotide sequence ID" value="NZ_SJPW01000003.1"/>
</dbReference>
<dbReference type="AlphaFoldDB" id="A0A5C6F853"/>
<dbReference type="OrthoDB" id="223239at2"/>
<evidence type="ECO:0000256" key="4">
    <source>
        <dbReference type="PROSITE-ProRule" id="PRU00433"/>
    </source>
</evidence>
<evidence type="ECO:0000313" key="9">
    <source>
        <dbReference type="Proteomes" id="UP000318288"/>
    </source>
</evidence>
<dbReference type="PANTHER" id="PTHR33546:SF1">
    <property type="entry name" value="LARGE, MULTIFUNCTIONAL SECRETED PROTEIN"/>
    <property type="match status" value="1"/>
</dbReference>
<dbReference type="GO" id="GO:0016787">
    <property type="term" value="F:hydrolase activity"/>
    <property type="evidence" value="ECO:0007669"/>
    <property type="project" value="InterPro"/>
</dbReference>
<evidence type="ECO:0000256" key="2">
    <source>
        <dbReference type="ARBA" id="ARBA00022723"/>
    </source>
</evidence>
<dbReference type="InterPro" id="IPR010496">
    <property type="entry name" value="AL/BT2_dom"/>
</dbReference>
<evidence type="ECO:0000313" key="8">
    <source>
        <dbReference type="EMBL" id="TWU56664.1"/>
    </source>
</evidence>
<keyword evidence="2 4" id="KW-0479">Metal-binding</keyword>
<feature type="signal peptide" evidence="6">
    <location>
        <begin position="1"/>
        <end position="19"/>
    </location>
</feature>
<dbReference type="NCBIfam" id="TIGR02603">
    <property type="entry name" value="CxxCH_TIGR02603"/>
    <property type="match status" value="1"/>
</dbReference>
<dbReference type="Gene3D" id="2.120.10.30">
    <property type="entry name" value="TolB, C-terminal domain"/>
    <property type="match status" value="1"/>
</dbReference>
<comment type="caution">
    <text evidence="8">The sequence shown here is derived from an EMBL/GenBank/DDBJ whole genome shotgun (WGS) entry which is preliminary data.</text>
</comment>
<dbReference type="Gene3D" id="1.10.760.10">
    <property type="entry name" value="Cytochrome c-like domain"/>
    <property type="match status" value="1"/>
</dbReference>
<evidence type="ECO:0000256" key="5">
    <source>
        <dbReference type="SAM" id="MobiDB-lite"/>
    </source>
</evidence>
<dbReference type="Pfam" id="PF00034">
    <property type="entry name" value="Cytochrom_C"/>
    <property type="match status" value="1"/>
</dbReference>
<evidence type="ECO:0000256" key="6">
    <source>
        <dbReference type="SAM" id="SignalP"/>
    </source>
</evidence>
<dbReference type="InterPro" id="IPR036909">
    <property type="entry name" value="Cyt_c-like_dom_sf"/>
</dbReference>
<protein>
    <submittedName>
        <fullName evidence="8">Cytochrome c</fullName>
    </submittedName>
</protein>
<keyword evidence="1 4" id="KW-0349">Heme</keyword>
<evidence type="ECO:0000256" key="1">
    <source>
        <dbReference type="ARBA" id="ARBA00022617"/>
    </source>
</evidence>
<dbReference type="InterPro" id="IPR008979">
    <property type="entry name" value="Galactose-bd-like_sf"/>
</dbReference>
<dbReference type="SUPFAM" id="SSF50952">
    <property type="entry name" value="Soluble quinoprotein glucose dehydrogenase"/>
    <property type="match status" value="1"/>
</dbReference>
<reference evidence="8 9" key="1">
    <citation type="submission" date="2019-02" db="EMBL/GenBank/DDBJ databases">
        <title>Deep-cultivation of Planctomycetes and their phenomic and genomic characterization uncovers novel biology.</title>
        <authorList>
            <person name="Wiegand S."/>
            <person name="Jogler M."/>
            <person name="Boedeker C."/>
            <person name="Pinto D."/>
            <person name="Vollmers J."/>
            <person name="Rivas-Marin E."/>
            <person name="Kohn T."/>
            <person name="Peeters S.H."/>
            <person name="Heuer A."/>
            <person name="Rast P."/>
            <person name="Oberbeckmann S."/>
            <person name="Bunk B."/>
            <person name="Jeske O."/>
            <person name="Meyerdierks A."/>
            <person name="Storesund J.E."/>
            <person name="Kallscheuer N."/>
            <person name="Luecker S."/>
            <person name="Lage O.M."/>
            <person name="Pohl T."/>
            <person name="Merkel B.J."/>
            <person name="Hornburger P."/>
            <person name="Mueller R.-W."/>
            <person name="Bruemmer F."/>
            <person name="Labrenz M."/>
            <person name="Spormann A.M."/>
            <person name="Op Den Camp H."/>
            <person name="Overmann J."/>
            <person name="Amann R."/>
            <person name="Jetten M.S.M."/>
            <person name="Mascher T."/>
            <person name="Medema M.H."/>
            <person name="Devos D.P."/>
            <person name="Kaster A.-K."/>
            <person name="Ovreas L."/>
            <person name="Rohde M."/>
            <person name="Galperin M.Y."/>
            <person name="Jogler C."/>
        </authorList>
    </citation>
    <scope>NUCLEOTIDE SEQUENCE [LARGE SCALE GENOMIC DNA]</scope>
    <source>
        <strain evidence="8 9">Poly51</strain>
    </source>
</reference>
<feature type="compositionally biased region" description="Polar residues" evidence="5">
    <location>
        <begin position="249"/>
        <end position="259"/>
    </location>
</feature>
<dbReference type="GO" id="GO:0046872">
    <property type="term" value="F:metal ion binding"/>
    <property type="evidence" value="ECO:0007669"/>
    <property type="project" value="UniProtKB-KW"/>
</dbReference>
<evidence type="ECO:0000256" key="3">
    <source>
        <dbReference type="ARBA" id="ARBA00023004"/>
    </source>
</evidence>
<organism evidence="8 9">
    <name type="scientific">Rubripirellula tenax</name>
    <dbReference type="NCBI Taxonomy" id="2528015"/>
    <lineage>
        <taxon>Bacteria</taxon>
        <taxon>Pseudomonadati</taxon>
        <taxon>Planctomycetota</taxon>
        <taxon>Planctomycetia</taxon>
        <taxon>Pirellulales</taxon>
        <taxon>Pirellulaceae</taxon>
        <taxon>Rubripirellula</taxon>
    </lineage>
</organism>
<dbReference type="InterPro" id="IPR009056">
    <property type="entry name" value="Cyt_c-like_dom"/>
</dbReference>
<keyword evidence="6" id="KW-0732">Signal</keyword>
<name>A0A5C6F853_9BACT</name>
<dbReference type="InterPro" id="IPR011041">
    <property type="entry name" value="Quinoprot_gluc/sorb_DH_b-prop"/>
</dbReference>
<dbReference type="Gene3D" id="2.60.120.260">
    <property type="entry name" value="Galactose-binding domain-like"/>
    <property type="match status" value="1"/>
</dbReference>
<feature type="region of interest" description="Disordered" evidence="5">
    <location>
        <begin position="244"/>
        <end position="263"/>
    </location>
</feature>
<feature type="domain" description="Cytochrome c" evidence="7">
    <location>
        <begin position="1099"/>
        <end position="1236"/>
    </location>
</feature>
<evidence type="ECO:0000259" key="7">
    <source>
        <dbReference type="PROSITE" id="PS51007"/>
    </source>
</evidence>
<keyword evidence="9" id="KW-1185">Reference proteome</keyword>